<evidence type="ECO:0000313" key="2">
    <source>
        <dbReference type="EMBL" id="SKB81680.1"/>
    </source>
</evidence>
<evidence type="ECO:0000256" key="1">
    <source>
        <dbReference type="SAM" id="Phobius"/>
    </source>
</evidence>
<keyword evidence="1" id="KW-0812">Transmembrane</keyword>
<dbReference type="EMBL" id="FUYL01000012">
    <property type="protein sequence ID" value="SKB81680.1"/>
    <property type="molecule type" value="Genomic_DNA"/>
</dbReference>
<organism evidence="2 3">
    <name type="scientific">Maribacter arcticus</name>
    <dbReference type="NCBI Taxonomy" id="561365"/>
    <lineage>
        <taxon>Bacteria</taxon>
        <taxon>Pseudomonadati</taxon>
        <taxon>Bacteroidota</taxon>
        <taxon>Flavobacteriia</taxon>
        <taxon>Flavobacteriales</taxon>
        <taxon>Flavobacteriaceae</taxon>
        <taxon>Maribacter</taxon>
    </lineage>
</organism>
<proteinExistence type="predicted"/>
<sequence length="98" mass="10973">MKIECRNCKNIEIVNTDLFVKIIGGALPVGGFWAWTTYLLAGTGFALPIVIAMIAGGTGMLIYKDKIVKWLTNKNYKCSKCNSISWDTMKENVPRKKK</sequence>
<reference evidence="3" key="1">
    <citation type="submission" date="2017-02" db="EMBL/GenBank/DDBJ databases">
        <authorList>
            <person name="Varghese N."/>
            <person name="Submissions S."/>
        </authorList>
    </citation>
    <scope>NUCLEOTIDE SEQUENCE [LARGE SCALE GENOMIC DNA]</scope>
    <source>
        <strain evidence="3">DSM 23546</strain>
    </source>
</reference>
<keyword evidence="1" id="KW-1133">Transmembrane helix</keyword>
<keyword evidence="1" id="KW-0472">Membrane</keyword>
<protein>
    <submittedName>
        <fullName evidence="2">Uncharacterized protein</fullName>
    </submittedName>
</protein>
<dbReference type="STRING" id="561365.SAMN05660866_03426"/>
<dbReference type="AlphaFoldDB" id="A0A1T5ECZ3"/>
<keyword evidence="3" id="KW-1185">Reference proteome</keyword>
<name>A0A1T5ECZ3_9FLAO</name>
<accession>A0A1T5ECZ3</accession>
<dbReference type="Proteomes" id="UP000190339">
    <property type="component" value="Unassembled WGS sequence"/>
</dbReference>
<gene>
    <name evidence="2" type="ORF">SAMN05660866_03426</name>
</gene>
<evidence type="ECO:0000313" key="3">
    <source>
        <dbReference type="Proteomes" id="UP000190339"/>
    </source>
</evidence>
<feature type="transmembrane region" description="Helical" evidence="1">
    <location>
        <begin position="38"/>
        <end position="63"/>
    </location>
</feature>